<proteinExistence type="predicted"/>
<dbReference type="RefSeq" id="WP_157739518.1">
    <property type="nucleotide sequence ID" value="NZ_FNGK01000001.1"/>
</dbReference>
<dbReference type="KEGG" id="smiz:4412673_02668"/>
<evidence type="ECO:0000313" key="2">
    <source>
        <dbReference type="Proteomes" id="UP000215355"/>
    </source>
</evidence>
<evidence type="ECO:0000313" key="1">
    <source>
        <dbReference type="EMBL" id="SNV52472.1"/>
    </source>
</evidence>
<dbReference type="AlphaFoldDB" id="A0AAJ4XDL8"/>
<reference evidence="1 2" key="1">
    <citation type="submission" date="2017-06" db="EMBL/GenBank/DDBJ databases">
        <authorList>
            <consortium name="Pathogen Informatics"/>
        </authorList>
    </citation>
    <scope>NUCLEOTIDE SEQUENCE [LARGE SCALE GENOMIC DNA]</scope>
    <source>
        <strain evidence="1 2">NCTC12149</strain>
    </source>
</reference>
<name>A0AAJ4XDL8_9SPHI</name>
<dbReference type="Proteomes" id="UP000215355">
    <property type="component" value="Chromosome 1"/>
</dbReference>
<gene>
    <name evidence="1" type="ORF">SAMEA4412673_02668</name>
</gene>
<dbReference type="EMBL" id="LT906468">
    <property type="protein sequence ID" value="SNV52472.1"/>
    <property type="molecule type" value="Genomic_DNA"/>
</dbReference>
<accession>A0AAJ4XDL8</accession>
<organism evidence="1 2">
    <name type="scientific">Sphingobacterium mizutaii</name>
    <dbReference type="NCBI Taxonomy" id="1010"/>
    <lineage>
        <taxon>Bacteria</taxon>
        <taxon>Pseudomonadati</taxon>
        <taxon>Bacteroidota</taxon>
        <taxon>Sphingobacteriia</taxon>
        <taxon>Sphingobacteriales</taxon>
        <taxon>Sphingobacteriaceae</taxon>
        <taxon>Sphingobacterium</taxon>
    </lineage>
</organism>
<protein>
    <submittedName>
        <fullName evidence="1">Uncharacterized protein</fullName>
    </submittedName>
</protein>
<sequence length="84" mass="9716">MAERTERDQQIAGIVPRFLELVEPIDKMVLPMMYLQLMNILTDDTLIIVPGQNSFPLLFPPDIKQRGAVSTVRIWSIHREKINN</sequence>